<dbReference type="Gene3D" id="2.60.40.10">
    <property type="entry name" value="Immunoglobulins"/>
    <property type="match status" value="1"/>
</dbReference>
<dbReference type="PANTHER" id="PTHR41775:SF1">
    <property type="entry name" value="PEPTIDASE M6-LIKE DOMAIN-CONTAINING PROTEIN"/>
    <property type="match status" value="1"/>
</dbReference>
<dbReference type="SUPFAM" id="SSF55486">
    <property type="entry name" value="Metalloproteases ('zincins'), catalytic domain"/>
    <property type="match status" value="2"/>
</dbReference>
<dbReference type="PANTHER" id="PTHR41775">
    <property type="entry name" value="SECRETED PROTEIN-RELATED"/>
    <property type="match status" value="1"/>
</dbReference>
<name>A0A1F7IR00_9BACT</name>
<dbReference type="SUPFAM" id="SSF49265">
    <property type="entry name" value="Fibronectin type III"/>
    <property type="match status" value="1"/>
</dbReference>
<sequence length="958" mass="107484">MVILSFSQKLLFNADNKGLQAEIKQANKQLIKAVRSNNNSDYTVSLAKKRKKLLLKEAKEDPKAFLKHILSQKERRILPKTLNEQGLLERDIEIKGKVSTVHFDNFDKKHHKDEYEIDVQEGKKIKSYLLNFSKKPSNFSDGSIISVKGVAIDTQIVVQSSELNQPAQAVTESLSSYIGDIKVAVIMIDFATNTSPTPTPAPPPAGYDDWSFTVENINSLIFTAPNSASAFFREVSYGQTTLSGDVFGIHTLSADPTSCDWLTYTELANNAVETDGNDLSQYDKRIYLWPHLSTCSDNAWADLNGSSAWLNGTSARFRNIVVHELGHTFGLHHATSINCGIKAIDDYANCNTAEYGNLIDTMGASLDTNGHTNVFHFSSAYKTLLGWIPSSKVQTITSSGEYLLSQVEAEVPAGSIQTLRIKKKDTDEYYYVEYRQRHGFDEGLPESITGGADIIIADEIYTIRTKLVDANPQTQGNFWDASLTDGSEFHDYRNGIIIKQLSHSASSVNLFVTITYPTNEPNISPPIITTKPSATPTPLPPPQSVEDLTISLVDNNLELNWLYSSGATSYNIYRRTVNLFSTSNPYLRGNKIASVTTNKYLDSTLGIIGNPDNNYFYIVTATNANGESDNSDIVGEFDYRFPPYEYVFIAPPFITLPFSNAQSFAQFSDIGSVMVIDYNSNKQGLDWFIWRQNDNFSAGTNFPISPNNGFIVKKEGLEQDASIVTFVGQLPNQTQNYTFNRGMNSFPMSMLYHDYTLSSRPAASSFDPYGSKFYHTYFKINNEYKFLEYIDGSWQGTDFPVLKGYAYMIELSRPLQWTYHGVIIPGPRWDLPQKPPEGERLIYDIFQGEQFVLQTQVSDPDTSPQELQYNINHQPEGGTFDTDTLQYRYTLNSFNVESDYGNDYVEIFVSDGTSRDRLYFELRFNPNNQTTEPFTSDTSAVLTPTNIPTPTTTTVITP</sequence>
<dbReference type="EMBL" id="MGAL01000050">
    <property type="protein sequence ID" value="OGK45784.1"/>
    <property type="molecule type" value="Genomic_DNA"/>
</dbReference>
<protein>
    <recommendedName>
        <fullName evidence="1">Peptidase M11 gametolysin domain-containing protein</fullName>
    </recommendedName>
</protein>
<accession>A0A1F7IR00</accession>
<reference evidence="2 3" key="1">
    <citation type="journal article" date="2016" name="Nat. Commun.">
        <title>Thousands of microbial genomes shed light on interconnected biogeochemical processes in an aquifer system.</title>
        <authorList>
            <person name="Anantharaman K."/>
            <person name="Brown C.T."/>
            <person name="Hug L.A."/>
            <person name="Sharon I."/>
            <person name="Castelle C.J."/>
            <person name="Probst A.J."/>
            <person name="Thomas B.C."/>
            <person name="Singh A."/>
            <person name="Wilkins M.J."/>
            <person name="Karaoz U."/>
            <person name="Brodie E.L."/>
            <person name="Williams K.H."/>
            <person name="Hubbard S.S."/>
            <person name="Banfield J.F."/>
        </authorList>
    </citation>
    <scope>NUCLEOTIDE SEQUENCE [LARGE SCALE GENOMIC DNA]</scope>
</reference>
<proteinExistence type="predicted"/>
<dbReference type="InterPro" id="IPR008752">
    <property type="entry name" value="Peptidase_M11"/>
</dbReference>
<dbReference type="Proteomes" id="UP000177141">
    <property type="component" value="Unassembled WGS sequence"/>
</dbReference>
<dbReference type="STRING" id="1802061.A3A93_05195"/>
<dbReference type="Pfam" id="PF05548">
    <property type="entry name" value="Peptidase_M11"/>
    <property type="match status" value="1"/>
</dbReference>
<comment type="caution">
    <text evidence="2">The sequence shown here is derived from an EMBL/GenBank/DDBJ whole genome shotgun (WGS) entry which is preliminary data.</text>
</comment>
<evidence type="ECO:0000313" key="2">
    <source>
        <dbReference type="EMBL" id="OGK45784.1"/>
    </source>
</evidence>
<feature type="domain" description="Peptidase M11 gametolysin" evidence="1">
    <location>
        <begin position="210"/>
        <end position="336"/>
    </location>
</feature>
<dbReference type="AlphaFoldDB" id="A0A1F7IR00"/>
<organism evidence="2 3">
    <name type="scientific">Candidatus Roizmanbacteria bacterium RIFCSPLOWO2_01_FULL_38_12</name>
    <dbReference type="NCBI Taxonomy" id="1802061"/>
    <lineage>
        <taxon>Bacteria</taxon>
        <taxon>Candidatus Roizmaniibacteriota</taxon>
    </lineage>
</organism>
<evidence type="ECO:0000313" key="3">
    <source>
        <dbReference type="Proteomes" id="UP000177141"/>
    </source>
</evidence>
<dbReference type="InterPro" id="IPR013783">
    <property type="entry name" value="Ig-like_fold"/>
</dbReference>
<dbReference type="InterPro" id="IPR036116">
    <property type="entry name" value="FN3_sf"/>
</dbReference>
<evidence type="ECO:0000259" key="1">
    <source>
        <dbReference type="Pfam" id="PF05548"/>
    </source>
</evidence>
<gene>
    <name evidence="2" type="ORF">A3A93_05195</name>
</gene>